<keyword evidence="5" id="KW-0630">Potassium</keyword>
<dbReference type="InterPro" id="IPR005475">
    <property type="entry name" value="Transketolase-like_Pyr-bd"/>
</dbReference>
<feature type="domain" description="Transketolase-like pyrimidine-binding" evidence="11">
    <location>
        <begin position="32"/>
        <end position="207"/>
    </location>
</feature>
<dbReference type="InterPro" id="IPR033248">
    <property type="entry name" value="Transketolase_C"/>
</dbReference>
<evidence type="ECO:0000256" key="5">
    <source>
        <dbReference type="ARBA" id="ARBA00022958"/>
    </source>
</evidence>
<protein>
    <recommendedName>
        <fullName evidence="10">Pyruvate dehydrogenase E1 component subunit beta</fullName>
        <ecNumber evidence="10">1.2.4.1</ecNumber>
    </recommendedName>
</protein>
<evidence type="ECO:0000259" key="11">
    <source>
        <dbReference type="SMART" id="SM00861"/>
    </source>
</evidence>
<evidence type="ECO:0000256" key="7">
    <source>
        <dbReference type="ARBA" id="ARBA00023052"/>
    </source>
</evidence>
<dbReference type="NCBIfam" id="NF006667">
    <property type="entry name" value="PRK09212.1"/>
    <property type="match status" value="1"/>
</dbReference>
<dbReference type="InterPro" id="IPR009014">
    <property type="entry name" value="Transketo_C/PFOR_II"/>
</dbReference>
<organism evidence="12 13">
    <name type="scientific">Chaetoceros tenuissimus</name>
    <dbReference type="NCBI Taxonomy" id="426638"/>
    <lineage>
        <taxon>Eukaryota</taxon>
        <taxon>Sar</taxon>
        <taxon>Stramenopiles</taxon>
        <taxon>Ochrophyta</taxon>
        <taxon>Bacillariophyta</taxon>
        <taxon>Coscinodiscophyceae</taxon>
        <taxon>Chaetocerotophycidae</taxon>
        <taxon>Chaetocerotales</taxon>
        <taxon>Chaetocerotaceae</taxon>
        <taxon>Chaetoceros</taxon>
    </lineage>
</organism>
<gene>
    <name evidence="12" type="ORF">CTEN210_14771</name>
</gene>
<dbReference type="EMBL" id="BLLK01000062">
    <property type="protein sequence ID" value="GFH58295.1"/>
    <property type="molecule type" value="Genomic_DNA"/>
</dbReference>
<keyword evidence="7 10" id="KW-0786">Thiamine pyrophosphate</keyword>
<dbReference type="CDD" id="cd07036">
    <property type="entry name" value="TPP_PYR_E1-PDHc-beta_like"/>
    <property type="match status" value="1"/>
</dbReference>
<dbReference type="AlphaFoldDB" id="A0AAD3HC92"/>
<dbReference type="FunFam" id="3.40.50.920:FF:000001">
    <property type="entry name" value="Pyruvate dehydrogenase E1 beta subunit"/>
    <property type="match status" value="1"/>
</dbReference>
<comment type="subcellular location">
    <subcellularLocation>
        <location evidence="2">Mitochondrion</location>
    </subcellularLocation>
</comment>
<dbReference type="NCBIfam" id="NF008854">
    <property type="entry name" value="PRK11892.1"/>
    <property type="match status" value="1"/>
</dbReference>
<dbReference type="PANTHER" id="PTHR11624:SF96">
    <property type="entry name" value="PYRUVATE DEHYDROGENASE E1 COMPONENT SUBUNIT BETA, MITOCHONDRIAL"/>
    <property type="match status" value="1"/>
</dbReference>
<evidence type="ECO:0000256" key="3">
    <source>
        <dbReference type="ARBA" id="ARBA00022723"/>
    </source>
</evidence>
<comment type="function">
    <text evidence="10">The pyruvate dehydrogenase complex catalyzes the overall conversion of pyruvate to acetyl-CoA and CO2.</text>
</comment>
<evidence type="ECO:0000256" key="1">
    <source>
        <dbReference type="ARBA" id="ARBA00001964"/>
    </source>
</evidence>
<evidence type="ECO:0000313" key="13">
    <source>
        <dbReference type="Proteomes" id="UP001054902"/>
    </source>
</evidence>
<keyword evidence="3" id="KW-0479">Metal-binding</keyword>
<dbReference type="InterPro" id="IPR029061">
    <property type="entry name" value="THDP-binding"/>
</dbReference>
<dbReference type="Gene3D" id="3.40.50.920">
    <property type="match status" value="1"/>
</dbReference>
<evidence type="ECO:0000313" key="12">
    <source>
        <dbReference type="EMBL" id="GFH58295.1"/>
    </source>
</evidence>
<proteinExistence type="predicted"/>
<comment type="caution">
    <text evidence="12">The sequence shown here is derived from an EMBL/GenBank/DDBJ whole genome shotgun (WGS) entry which is preliminary data.</text>
</comment>
<keyword evidence="6 10" id="KW-0560">Oxidoreductase</keyword>
<sequence>MFALRSMSKKLPAMAGRVSSSTASRSFATIDMTVREAINQGIDEEMERDEGVFILGEEVAQYQGAYKVTKGLYQKYGDKRVIDTPITEMGFAGLAIGAAYKDLKPIVEFMTMNFSMQAIDQVINSAAKQYYMSAGNIACPIVFRGPNGNAAGTSAQHSQCFAAWYSQCPGLKVVAPYSSEDAKGLIKAAIRDPNPVVVLEHELLYGTAFPMSDEAQSKDWVIPFGKAKIEKEGTDVTIIAFSKMVGLALEAADALAAKGVSAEVINLLSIRPLDRDAIINSAKKTGRVVSIETGWPQCGIGSEIAAILMETDAFNYLDAPFERVTGADVPMPYATDLENAALPQLEDVIAAVDRTTFRKIAA</sequence>
<dbReference type="InterPro" id="IPR027110">
    <property type="entry name" value="PDHB_mito-type"/>
</dbReference>
<dbReference type="SUPFAM" id="SSF52518">
    <property type="entry name" value="Thiamin diphosphate-binding fold (THDP-binding)"/>
    <property type="match status" value="1"/>
</dbReference>
<keyword evidence="8" id="KW-0496">Mitochondrion</keyword>
<keyword evidence="13" id="KW-1185">Reference proteome</keyword>
<comment type="catalytic activity">
    <reaction evidence="10">
        <text>N(6)-[(R)-lipoyl]-L-lysyl-[protein] + pyruvate + H(+) = N(6)-[(R)-S(8)-acetyldihydrolipoyl]-L-lysyl-[protein] + CO2</text>
        <dbReference type="Rhea" id="RHEA:19189"/>
        <dbReference type="Rhea" id="RHEA-COMP:10474"/>
        <dbReference type="Rhea" id="RHEA-COMP:10478"/>
        <dbReference type="ChEBI" id="CHEBI:15361"/>
        <dbReference type="ChEBI" id="CHEBI:15378"/>
        <dbReference type="ChEBI" id="CHEBI:16526"/>
        <dbReference type="ChEBI" id="CHEBI:83099"/>
        <dbReference type="ChEBI" id="CHEBI:83111"/>
        <dbReference type="EC" id="1.2.4.1"/>
    </reaction>
</comment>
<dbReference type="Gene3D" id="3.40.50.970">
    <property type="match status" value="1"/>
</dbReference>
<evidence type="ECO:0000256" key="10">
    <source>
        <dbReference type="RuleBase" id="RU364074"/>
    </source>
</evidence>
<dbReference type="Proteomes" id="UP001054902">
    <property type="component" value="Unassembled WGS sequence"/>
</dbReference>
<dbReference type="PANTHER" id="PTHR11624">
    <property type="entry name" value="DEHYDROGENASE RELATED"/>
    <property type="match status" value="1"/>
</dbReference>
<evidence type="ECO:0000256" key="6">
    <source>
        <dbReference type="ARBA" id="ARBA00023002"/>
    </source>
</evidence>
<evidence type="ECO:0000256" key="4">
    <source>
        <dbReference type="ARBA" id="ARBA00022946"/>
    </source>
</evidence>
<keyword evidence="4" id="KW-0809">Transit peptide</keyword>
<dbReference type="FunFam" id="3.40.50.970:FF:000006">
    <property type="entry name" value="Pyruvate dehydrogenase E1 component subunit beta"/>
    <property type="match status" value="1"/>
</dbReference>
<dbReference type="SMART" id="SM00861">
    <property type="entry name" value="Transket_pyr"/>
    <property type="match status" value="1"/>
</dbReference>
<comment type="cofactor">
    <cofactor evidence="1 10">
        <name>thiamine diphosphate</name>
        <dbReference type="ChEBI" id="CHEBI:58937"/>
    </cofactor>
</comment>
<evidence type="ECO:0000256" key="2">
    <source>
        <dbReference type="ARBA" id="ARBA00004173"/>
    </source>
</evidence>
<accession>A0AAD3HC92</accession>
<dbReference type="GO" id="GO:0046872">
    <property type="term" value="F:metal ion binding"/>
    <property type="evidence" value="ECO:0007669"/>
    <property type="project" value="UniProtKB-KW"/>
</dbReference>
<evidence type="ECO:0000256" key="9">
    <source>
        <dbReference type="ARBA" id="ARBA00023317"/>
    </source>
</evidence>
<keyword evidence="9 10" id="KW-0670">Pyruvate</keyword>
<dbReference type="EC" id="1.2.4.1" evidence="10"/>
<dbReference type="Pfam" id="PF02779">
    <property type="entry name" value="Transket_pyr"/>
    <property type="match status" value="1"/>
</dbReference>
<evidence type="ECO:0000256" key="8">
    <source>
        <dbReference type="ARBA" id="ARBA00023128"/>
    </source>
</evidence>
<reference evidence="12 13" key="1">
    <citation type="journal article" date="2021" name="Sci. Rep.">
        <title>The genome of the diatom Chaetoceros tenuissimus carries an ancient integrated fragment of an extant virus.</title>
        <authorList>
            <person name="Hongo Y."/>
            <person name="Kimura K."/>
            <person name="Takaki Y."/>
            <person name="Yoshida Y."/>
            <person name="Baba S."/>
            <person name="Kobayashi G."/>
            <person name="Nagasaki K."/>
            <person name="Hano T."/>
            <person name="Tomaru Y."/>
        </authorList>
    </citation>
    <scope>NUCLEOTIDE SEQUENCE [LARGE SCALE GENOMIC DNA]</scope>
    <source>
        <strain evidence="12 13">NIES-3715</strain>
    </source>
</reference>
<dbReference type="GO" id="GO:0005739">
    <property type="term" value="C:mitochondrion"/>
    <property type="evidence" value="ECO:0007669"/>
    <property type="project" value="UniProtKB-SubCell"/>
</dbReference>
<dbReference type="Pfam" id="PF02780">
    <property type="entry name" value="Transketolase_C"/>
    <property type="match status" value="1"/>
</dbReference>
<dbReference type="SUPFAM" id="SSF52922">
    <property type="entry name" value="TK C-terminal domain-like"/>
    <property type="match status" value="1"/>
</dbReference>
<dbReference type="GO" id="GO:0004739">
    <property type="term" value="F:pyruvate dehydrogenase (acetyl-transferring) activity"/>
    <property type="evidence" value="ECO:0007669"/>
    <property type="project" value="UniProtKB-UniRule"/>
</dbReference>
<dbReference type="GO" id="GO:0006086">
    <property type="term" value="P:pyruvate decarboxylation to acetyl-CoA"/>
    <property type="evidence" value="ECO:0007669"/>
    <property type="project" value="InterPro"/>
</dbReference>
<name>A0AAD3HC92_9STRA</name>